<evidence type="ECO:0000256" key="1">
    <source>
        <dbReference type="SAM" id="MobiDB-lite"/>
    </source>
</evidence>
<dbReference type="AlphaFoldDB" id="A0A177B6A7"/>
<dbReference type="EMBL" id="LWCA01000226">
    <property type="protein sequence ID" value="OAF69818.1"/>
    <property type="molecule type" value="Genomic_DNA"/>
</dbReference>
<reference evidence="2 3" key="1">
    <citation type="submission" date="2016-04" db="EMBL/GenBank/DDBJ databases">
        <title>The genome of Intoshia linei affirms orthonectids as highly simplified spiralians.</title>
        <authorList>
            <person name="Mikhailov K.V."/>
            <person name="Slusarev G.S."/>
            <person name="Nikitin M.A."/>
            <person name="Logacheva M.D."/>
            <person name="Penin A."/>
            <person name="Aleoshin V."/>
            <person name="Panchin Y.V."/>
        </authorList>
    </citation>
    <scope>NUCLEOTIDE SEQUENCE [LARGE SCALE GENOMIC DNA]</scope>
    <source>
        <strain evidence="2">Intl2013</strain>
        <tissue evidence="2">Whole animal</tissue>
    </source>
</reference>
<sequence>MVHSKKRRVSKSTDKHSNKKNINSNEKKPTLNIFEQSIVKAFPSIQYSKMNKNTNEDIKMQDKVQQKLNTKRKSIRSSSILSTGCTIKKISKVDEKFTPEDRLPRCEHFISYLCSKAIINIRVTTLILGVEKFLFSRPVYALNCQSWEMYL</sequence>
<accession>A0A177B6A7</accession>
<protein>
    <submittedName>
        <fullName evidence="2">Uncharacterized protein</fullName>
    </submittedName>
</protein>
<feature type="region of interest" description="Disordered" evidence="1">
    <location>
        <begin position="1"/>
        <end position="27"/>
    </location>
</feature>
<gene>
    <name evidence="2" type="ORF">A3Q56_02444</name>
</gene>
<evidence type="ECO:0000313" key="3">
    <source>
        <dbReference type="Proteomes" id="UP000078046"/>
    </source>
</evidence>
<name>A0A177B6A7_9BILA</name>
<proteinExistence type="predicted"/>
<keyword evidence="3" id="KW-1185">Reference proteome</keyword>
<comment type="caution">
    <text evidence="2">The sequence shown here is derived from an EMBL/GenBank/DDBJ whole genome shotgun (WGS) entry which is preliminary data.</text>
</comment>
<dbReference type="Proteomes" id="UP000078046">
    <property type="component" value="Unassembled WGS sequence"/>
</dbReference>
<evidence type="ECO:0000313" key="2">
    <source>
        <dbReference type="EMBL" id="OAF69818.1"/>
    </source>
</evidence>
<feature type="compositionally biased region" description="Basic residues" evidence="1">
    <location>
        <begin position="1"/>
        <end position="10"/>
    </location>
</feature>
<organism evidence="2 3">
    <name type="scientific">Intoshia linei</name>
    <dbReference type="NCBI Taxonomy" id="1819745"/>
    <lineage>
        <taxon>Eukaryota</taxon>
        <taxon>Metazoa</taxon>
        <taxon>Spiralia</taxon>
        <taxon>Lophotrochozoa</taxon>
        <taxon>Mesozoa</taxon>
        <taxon>Orthonectida</taxon>
        <taxon>Rhopaluridae</taxon>
        <taxon>Intoshia</taxon>
    </lineage>
</organism>